<evidence type="ECO:0000313" key="1">
    <source>
        <dbReference type="EMBL" id="CAG2256734.1"/>
    </source>
</evidence>
<dbReference type="AlphaFoldDB" id="A0A8S3VJ38"/>
<evidence type="ECO:0000313" key="2">
    <source>
        <dbReference type="Proteomes" id="UP000683360"/>
    </source>
</evidence>
<keyword evidence="2" id="KW-1185">Reference proteome</keyword>
<sequence>MMKCENACPDTDPEKWDMVPSDEDIDKMATLIGNKSLFLLVELGMDLKIWDKTNYSQKKRDVVKLNKDILDEWRVNFCKANNVRPTMRMIAHAYKKNIGKDREKILHKEQATNWIFENCYSDTFGQNYMCFGCIGEKNNVAEFNIFQYIVCCTTS</sequence>
<gene>
    <name evidence="1" type="ORF">MEDL_68045</name>
</gene>
<dbReference type="EMBL" id="CAJPWZ010003315">
    <property type="protein sequence ID" value="CAG2256734.1"/>
    <property type="molecule type" value="Genomic_DNA"/>
</dbReference>
<protein>
    <submittedName>
        <fullName evidence="1">Uncharacterized protein</fullName>
    </submittedName>
</protein>
<organism evidence="1 2">
    <name type="scientific">Mytilus edulis</name>
    <name type="common">Blue mussel</name>
    <dbReference type="NCBI Taxonomy" id="6550"/>
    <lineage>
        <taxon>Eukaryota</taxon>
        <taxon>Metazoa</taxon>
        <taxon>Spiralia</taxon>
        <taxon>Lophotrochozoa</taxon>
        <taxon>Mollusca</taxon>
        <taxon>Bivalvia</taxon>
        <taxon>Autobranchia</taxon>
        <taxon>Pteriomorphia</taxon>
        <taxon>Mytilida</taxon>
        <taxon>Mytiloidea</taxon>
        <taxon>Mytilidae</taxon>
        <taxon>Mytilinae</taxon>
        <taxon>Mytilus</taxon>
    </lineage>
</organism>
<comment type="caution">
    <text evidence="1">The sequence shown here is derived from an EMBL/GenBank/DDBJ whole genome shotgun (WGS) entry which is preliminary data.</text>
</comment>
<reference evidence="1" key="1">
    <citation type="submission" date="2021-03" db="EMBL/GenBank/DDBJ databases">
        <authorList>
            <person name="Bekaert M."/>
        </authorList>
    </citation>
    <scope>NUCLEOTIDE SEQUENCE</scope>
</reference>
<accession>A0A8S3VJ38</accession>
<proteinExistence type="predicted"/>
<name>A0A8S3VJ38_MYTED</name>
<dbReference type="Proteomes" id="UP000683360">
    <property type="component" value="Unassembled WGS sequence"/>
</dbReference>